<name>A0A1H8SQE6_9GAMM</name>
<dbReference type="Proteomes" id="UP000199657">
    <property type="component" value="Unassembled WGS sequence"/>
</dbReference>
<dbReference type="PROSITE" id="PS51352">
    <property type="entry name" value="THIOREDOXIN_2"/>
    <property type="match status" value="1"/>
</dbReference>
<proteinExistence type="predicted"/>
<dbReference type="GO" id="GO:0016491">
    <property type="term" value="F:oxidoreductase activity"/>
    <property type="evidence" value="ECO:0007669"/>
    <property type="project" value="InterPro"/>
</dbReference>
<dbReference type="RefSeq" id="WP_091642295.1">
    <property type="nucleotide sequence ID" value="NZ_FOEG01000003.1"/>
</dbReference>
<dbReference type="SUPFAM" id="SSF52833">
    <property type="entry name" value="Thioredoxin-like"/>
    <property type="match status" value="1"/>
</dbReference>
<dbReference type="InterPro" id="IPR013766">
    <property type="entry name" value="Thioredoxin_domain"/>
</dbReference>
<keyword evidence="3" id="KW-1185">Reference proteome</keyword>
<dbReference type="CDD" id="cd02969">
    <property type="entry name" value="PRX_like1"/>
    <property type="match status" value="1"/>
</dbReference>
<reference evidence="2 3" key="1">
    <citation type="submission" date="2016-10" db="EMBL/GenBank/DDBJ databases">
        <authorList>
            <person name="de Groot N.N."/>
        </authorList>
    </citation>
    <scope>NUCLEOTIDE SEQUENCE [LARGE SCALE GENOMIC DNA]</scope>
    <source>
        <strain evidence="2 3">CGMCC 1.6291</strain>
    </source>
</reference>
<dbReference type="OrthoDB" id="9809746at2"/>
<feature type="domain" description="Thioredoxin" evidence="1">
    <location>
        <begin position="9"/>
        <end position="164"/>
    </location>
</feature>
<dbReference type="STRING" id="406100.SAMN04488052_103131"/>
<dbReference type="PANTHER" id="PTHR43640:SF1">
    <property type="entry name" value="THIOREDOXIN-DEPENDENT PEROXIREDOXIN"/>
    <property type="match status" value="1"/>
</dbReference>
<dbReference type="EMBL" id="FOEG01000003">
    <property type="protein sequence ID" value="SEO80861.1"/>
    <property type="molecule type" value="Genomic_DNA"/>
</dbReference>
<dbReference type="InterPro" id="IPR013740">
    <property type="entry name" value="Redoxin"/>
</dbReference>
<accession>A0A1H8SQE6</accession>
<gene>
    <name evidence="2" type="ORF">SAMN04488052_103131</name>
</gene>
<sequence>MVAKTSGTMPLGTPLPPFRLRDTDGNIVASTDFADDDALLVIFMCNHCPFVRHINLQIASFAREYMPRGLAIVGINANDAERYPDDSFDAMKREKARVGYPFPYLHDEDQSVAHRFGAVCTPEFFLFDGERELVYQGQFDGSRPGNDVPVTGDDLRAAATAVLTGTDVDPEQTPSMGCSIKWKPGNAP</sequence>
<dbReference type="InterPro" id="IPR047262">
    <property type="entry name" value="PRX-like1"/>
</dbReference>
<evidence type="ECO:0000259" key="1">
    <source>
        <dbReference type="PROSITE" id="PS51352"/>
    </source>
</evidence>
<evidence type="ECO:0000313" key="2">
    <source>
        <dbReference type="EMBL" id="SEO80861.1"/>
    </source>
</evidence>
<protein>
    <submittedName>
        <fullName evidence="2">AhpC/TSA family protein</fullName>
    </submittedName>
</protein>
<evidence type="ECO:0000313" key="3">
    <source>
        <dbReference type="Proteomes" id="UP000199657"/>
    </source>
</evidence>
<dbReference type="PANTHER" id="PTHR43640">
    <property type="entry name" value="OS07G0260300 PROTEIN"/>
    <property type="match status" value="1"/>
</dbReference>
<dbReference type="InterPro" id="IPR036249">
    <property type="entry name" value="Thioredoxin-like_sf"/>
</dbReference>
<dbReference type="AlphaFoldDB" id="A0A1H8SQE6"/>
<dbReference type="Gene3D" id="3.40.30.10">
    <property type="entry name" value="Glutaredoxin"/>
    <property type="match status" value="1"/>
</dbReference>
<dbReference type="Pfam" id="PF08534">
    <property type="entry name" value="Redoxin"/>
    <property type="match status" value="1"/>
</dbReference>
<organism evidence="2 3">
    <name type="scientific">Aquisalimonas asiatica</name>
    <dbReference type="NCBI Taxonomy" id="406100"/>
    <lineage>
        <taxon>Bacteria</taxon>
        <taxon>Pseudomonadati</taxon>
        <taxon>Pseudomonadota</taxon>
        <taxon>Gammaproteobacteria</taxon>
        <taxon>Chromatiales</taxon>
        <taxon>Ectothiorhodospiraceae</taxon>
        <taxon>Aquisalimonas</taxon>
    </lineage>
</organism>